<dbReference type="PROSITE" id="PS51891">
    <property type="entry name" value="CENP_V_GFA"/>
    <property type="match status" value="1"/>
</dbReference>
<proteinExistence type="inferred from homology"/>
<keyword evidence="3" id="KW-0862">Zinc</keyword>
<dbReference type="AlphaFoldDB" id="A0A7H0LPH4"/>
<feature type="domain" description="CENP-V/GFA" evidence="5">
    <location>
        <begin position="5"/>
        <end position="124"/>
    </location>
</feature>
<evidence type="ECO:0000256" key="1">
    <source>
        <dbReference type="ARBA" id="ARBA00005495"/>
    </source>
</evidence>
<evidence type="ECO:0000313" key="7">
    <source>
        <dbReference type="Proteomes" id="UP000516148"/>
    </source>
</evidence>
<dbReference type="RefSeq" id="WP_187763882.1">
    <property type="nucleotide sequence ID" value="NZ_CP061038.1"/>
</dbReference>
<dbReference type="EMBL" id="CP061038">
    <property type="protein sequence ID" value="QNQ11577.1"/>
    <property type="molecule type" value="Genomic_DNA"/>
</dbReference>
<comment type="similarity">
    <text evidence="1">Belongs to the Gfa family.</text>
</comment>
<dbReference type="InterPro" id="IPR006913">
    <property type="entry name" value="CENP-V/GFA"/>
</dbReference>
<dbReference type="KEGG" id="spap:H3Z74_10825"/>
<dbReference type="GO" id="GO:0016846">
    <property type="term" value="F:carbon-sulfur lyase activity"/>
    <property type="evidence" value="ECO:0007669"/>
    <property type="project" value="InterPro"/>
</dbReference>
<sequence length="162" mass="17845">MSGTFNGGCECGATRYRMHGDPIMTNCCHCRDCQRITGSAFAINAMTETDRIEILQGEPLVRSLEREGAGDTRAWRCGVCDTLLYADHPMFGDKARFVRAGTLDQGELLTPDAHYFIRSKYPWVTIPVGVAQFSTLPEDGTGVDLGELRTARLMATLVESPH</sequence>
<dbReference type="PANTHER" id="PTHR33337:SF33">
    <property type="entry name" value="CENP-V_GFA DOMAIN-CONTAINING PROTEIN"/>
    <property type="match status" value="1"/>
</dbReference>
<evidence type="ECO:0000256" key="3">
    <source>
        <dbReference type="ARBA" id="ARBA00022833"/>
    </source>
</evidence>
<evidence type="ECO:0000313" key="6">
    <source>
        <dbReference type="EMBL" id="QNQ11577.1"/>
    </source>
</evidence>
<evidence type="ECO:0000256" key="2">
    <source>
        <dbReference type="ARBA" id="ARBA00022723"/>
    </source>
</evidence>
<evidence type="ECO:0000259" key="5">
    <source>
        <dbReference type="PROSITE" id="PS51891"/>
    </source>
</evidence>
<dbReference type="Pfam" id="PF04828">
    <property type="entry name" value="GFA"/>
    <property type="match status" value="1"/>
</dbReference>
<accession>A0A7H0LPH4</accession>
<keyword evidence="7" id="KW-1185">Reference proteome</keyword>
<keyword evidence="2" id="KW-0479">Metal-binding</keyword>
<dbReference type="PANTHER" id="PTHR33337">
    <property type="entry name" value="GFA DOMAIN-CONTAINING PROTEIN"/>
    <property type="match status" value="1"/>
</dbReference>
<name>A0A7H0LPH4_9SPHN</name>
<dbReference type="Proteomes" id="UP000516148">
    <property type="component" value="Chromosome"/>
</dbReference>
<dbReference type="Gene3D" id="3.90.1590.10">
    <property type="entry name" value="glutathione-dependent formaldehyde- activating enzyme (gfa)"/>
    <property type="match status" value="1"/>
</dbReference>
<gene>
    <name evidence="6" type="ORF">H3Z74_10825</name>
</gene>
<reference evidence="6 7" key="1">
    <citation type="submission" date="2020-09" db="EMBL/GenBank/DDBJ databases">
        <title>Sphingomonas sp., a new species isolated from pork steak.</title>
        <authorList>
            <person name="Heidler von Heilborn D."/>
        </authorList>
    </citation>
    <scope>NUCLEOTIDE SEQUENCE [LARGE SCALE GENOMIC DNA]</scope>
    <source>
        <strain evidence="7">S8-3T</strain>
    </source>
</reference>
<protein>
    <submittedName>
        <fullName evidence="6">GFA family protein</fullName>
    </submittedName>
</protein>
<evidence type="ECO:0000256" key="4">
    <source>
        <dbReference type="ARBA" id="ARBA00023239"/>
    </source>
</evidence>
<organism evidence="6 7">
    <name type="scientific">Sphingomonas alpina</name>
    <dbReference type="NCBI Taxonomy" id="653931"/>
    <lineage>
        <taxon>Bacteria</taxon>
        <taxon>Pseudomonadati</taxon>
        <taxon>Pseudomonadota</taxon>
        <taxon>Alphaproteobacteria</taxon>
        <taxon>Sphingomonadales</taxon>
        <taxon>Sphingomonadaceae</taxon>
        <taxon>Sphingomonas</taxon>
    </lineage>
</organism>
<dbReference type="GO" id="GO:0046872">
    <property type="term" value="F:metal ion binding"/>
    <property type="evidence" value="ECO:0007669"/>
    <property type="project" value="UniProtKB-KW"/>
</dbReference>
<dbReference type="InterPro" id="IPR011057">
    <property type="entry name" value="Mss4-like_sf"/>
</dbReference>
<dbReference type="SUPFAM" id="SSF51316">
    <property type="entry name" value="Mss4-like"/>
    <property type="match status" value="1"/>
</dbReference>
<keyword evidence="4" id="KW-0456">Lyase</keyword>